<evidence type="ECO:0000313" key="2">
    <source>
        <dbReference type="EMBL" id="KGD67464.1"/>
    </source>
</evidence>
<feature type="transmembrane region" description="Helical" evidence="1">
    <location>
        <begin position="114"/>
        <end position="132"/>
    </location>
</feature>
<feature type="transmembrane region" description="Helical" evidence="1">
    <location>
        <begin position="83"/>
        <end position="102"/>
    </location>
</feature>
<proteinExistence type="predicted"/>
<dbReference type="AlphaFoldDB" id="A0A095SSX9"/>
<protein>
    <recommendedName>
        <fullName evidence="4">YhhN-like protein</fullName>
    </recommendedName>
</protein>
<feature type="transmembrane region" description="Helical" evidence="1">
    <location>
        <begin position="61"/>
        <end position="77"/>
    </location>
</feature>
<feature type="transmembrane region" description="Helical" evidence="1">
    <location>
        <begin position="138"/>
        <end position="158"/>
    </location>
</feature>
<feature type="transmembrane region" description="Helical" evidence="1">
    <location>
        <begin position="170"/>
        <end position="191"/>
    </location>
</feature>
<feature type="transmembrane region" description="Helical" evidence="1">
    <location>
        <begin position="34"/>
        <end position="54"/>
    </location>
</feature>
<sequence>MNLEIKNCTVKIITIMYFLNAVIEILAETFSFKIVILISKPLIPLLLMILYYYSSTKRNKLFFVILFLSLVTNLFFIPNSKEYLFYGLIAYTVHRILLLILIFKIVRIKDYVPFFLSTLPLGFIFFFLITSSDIPENSYYLIVFQSIMAAVLGGIAIASYSVNDSKQNSLLLISVILFLGLQLVVYIERYFLAEFNSFCLRPLAMTLNVCAFYIFYKFVIASEKEKKKLNNN</sequence>
<organism evidence="2 3">
    <name type="scientific">Flavobacterium aquatile LMG 4008 = ATCC 11947</name>
    <dbReference type="NCBI Taxonomy" id="1453498"/>
    <lineage>
        <taxon>Bacteria</taxon>
        <taxon>Pseudomonadati</taxon>
        <taxon>Bacteroidota</taxon>
        <taxon>Flavobacteriia</taxon>
        <taxon>Flavobacteriales</taxon>
        <taxon>Flavobacteriaceae</taxon>
        <taxon>Flavobacterium</taxon>
    </lineage>
</organism>
<dbReference type="OrthoDB" id="1361010at2"/>
<keyword evidence="1" id="KW-0472">Membrane</keyword>
<evidence type="ECO:0000313" key="3">
    <source>
        <dbReference type="Proteomes" id="UP000029554"/>
    </source>
</evidence>
<keyword evidence="3" id="KW-1185">Reference proteome</keyword>
<reference evidence="2 3" key="1">
    <citation type="submission" date="2014-09" db="EMBL/GenBank/DDBJ databases">
        <title>Whole Genome Shotgun of Flavobacterium aquatile LMG 4008.</title>
        <authorList>
            <person name="Gale A.N."/>
            <person name="Pipes S.E."/>
            <person name="Newman J.D."/>
        </authorList>
    </citation>
    <scope>NUCLEOTIDE SEQUENCE [LARGE SCALE GENOMIC DNA]</scope>
    <source>
        <strain evidence="2 3">LMG 4008</strain>
    </source>
</reference>
<dbReference type="eggNOG" id="ENOG5030YJC">
    <property type="taxonomic scope" value="Bacteria"/>
</dbReference>
<dbReference type="Proteomes" id="UP000029554">
    <property type="component" value="Unassembled WGS sequence"/>
</dbReference>
<gene>
    <name evidence="2" type="ORF">LG45_14775</name>
</gene>
<evidence type="ECO:0008006" key="4">
    <source>
        <dbReference type="Google" id="ProtNLM"/>
    </source>
</evidence>
<feature type="transmembrane region" description="Helical" evidence="1">
    <location>
        <begin position="12"/>
        <end position="28"/>
    </location>
</feature>
<name>A0A095SSX9_9FLAO</name>
<evidence type="ECO:0000256" key="1">
    <source>
        <dbReference type="SAM" id="Phobius"/>
    </source>
</evidence>
<dbReference type="EMBL" id="JRHH01000005">
    <property type="protein sequence ID" value="KGD67464.1"/>
    <property type="molecule type" value="Genomic_DNA"/>
</dbReference>
<dbReference type="RefSeq" id="WP_035128306.1">
    <property type="nucleotide sequence ID" value="NZ_JRHH01000005.1"/>
</dbReference>
<keyword evidence="1" id="KW-0812">Transmembrane</keyword>
<keyword evidence="1" id="KW-1133">Transmembrane helix</keyword>
<accession>A0A095SSX9</accession>
<dbReference type="STRING" id="1453498.LG45_14775"/>
<comment type="caution">
    <text evidence="2">The sequence shown here is derived from an EMBL/GenBank/DDBJ whole genome shotgun (WGS) entry which is preliminary data.</text>
</comment>
<feature type="transmembrane region" description="Helical" evidence="1">
    <location>
        <begin position="203"/>
        <end position="220"/>
    </location>
</feature>